<sequence>MFGRLNDLVWSDPSPTYNSKMLVGNERHISERDFEPNTMRACSYYYSHYAAFNFLKKNKLKFMVRGHQILKTGYKLHRKTKEGHHSIISLFSAPNFLDVFGNEGAFLFYKDNEVNLKTFTAVSTKTYWLPGFMDGFTWSLPYIGEKVTEFLSAILNVCSPEEVEKGMISLSVDGNDLESTTDFDKSGKSDGTHATSSEEESDSQASEGDAEDPSERPSSRKAVNKVRRENMRKKIFALGKFTKMFVSIREDRENMGELRELIENTRARSFNLTTGVATLNHSATSFEDALRWNRKNEMMPAKRDGQSYLENLNGPHEPEEDYEERDYFTESSKSDGGSGSDTASTLG</sequence>
<dbReference type="Gene3D" id="3.60.21.10">
    <property type="match status" value="1"/>
</dbReference>
<dbReference type="GO" id="GO:0033192">
    <property type="term" value="F:calmodulin-dependent protein phosphatase activity"/>
    <property type="evidence" value="ECO:0007669"/>
    <property type="project" value="InterPro"/>
</dbReference>
<dbReference type="SUPFAM" id="SSF56300">
    <property type="entry name" value="Metallo-dependent phosphatases"/>
    <property type="match status" value="1"/>
</dbReference>
<feature type="compositionally biased region" description="Basic and acidic residues" evidence="1">
    <location>
        <begin position="182"/>
        <end position="191"/>
    </location>
</feature>
<feature type="compositionally biased region" description="Acidic residues" evidence="1">
    <location>
        <begin position="197"/>
        <end position="212"/>
    </location>
</feature>
<dbReference type="PRINTS" id="PR00114">
    <property type="entry name" value="STPHPHTASE"/>
</dbReference>
<dbReference type="InterPro" id="IPR029052">
    <property type="entry name" value="Metallo-depent_PP-like"/>
</dbReference>
<proteinExistence type="predicted"/>
<organism evidence="2 3">
    <name type="scientific">Zancudomyces culisetae</name>
    <name type="common">Gut fungus</name>
    <name type="synonym">Smittium culisetae</name>
    <dbReference type="NCBI Taxonomy" id="1213189"/>
    <lineage>
        <taxon>Eukaryota</taxon>
        <taxon>Fungi</taxon>
        <taxon>Fungi incertae sedis</taxon>
        <taxon>Zoopagomycota</taxon>
        <taxon>Kickxellomycotina</taxon>
        <taxon>Harpellomycetes</taxon>
        <taxon>Harpellales</taxon>
        <taxon>Legeriomycetaceae</taxon>
        <taxon>Zancudomyces</taxon>
    </lineage>
</organism>
<protein>
    <submittedName>
        <fullName evidence="2">Serine/threonine-protein phosphatase 2B catalytic subunit</fullName>
    </submittedName>
</protein>
<dbReference type="InterPro" id="IPR006186">
    <property type="entry name" value="Ser/Thr-sp_prot-phosphatase"/>
</dbReference>
<reference evidence="3" key="1">
    <citation type="submission" date="2017-01" db="EMBL/GenBank/DDBJ databases">
        <authorList>
            <person name="Wang Y."/>
            <person name="White M."/>
            <person name="Kvist S."/>
            <person name="Moncalvo J.-M."/>
        </authorList>
    </citation>
    <scope>NUCLEOTIDE SEQUENCE [LARGE SCALE GENOMIC DNA]</scope>
    <source>
        <strain evidence="3">COL-18-3</strain>
    </source>
</reference>
<keyword evidence="3" id="KW-1185">Reference proteome</keyword>
<evidence type="ECO:0000256" key="1">
    <source>
        <dbReference type="SAM" id="MobiDB-lite"/>
    </source>
</evidence>
<dbReference type="Proteomes" id="UP000188320">
    <property type="component" value="Unassembled WGS sequence"/>
</dbReference>
<dbReference type="AlphaFoldDB" id="A0A1R1PNJ9"/>
<name>A0A1R1PNJ9_ZANCU</name>
<dbReference type="EMBL" id="LSSK01000639">
    <property type="protein sequence ID" value="OMH82546.1"/>
    <property type="molecule type" value="Genomic_DNA"/>
</dbReference>
<dbReference type="InterPro" id="IPR043360">
    <property type="entry name" value="PP2B"/>
</dbReference>
<dbReference type="PANTHER" id="PTHR45673">
    <property type="entry name" value="SERINE/THREONINE-PROTEIN PHOSPHATASE 2B CATALYTIC SUBUNIT 1-RELATED"/>
    <property type="match status" value="1"/>
</dbReference>
<feature type="region of interest" description="Disordered" evidence="1">
    <location>
        <begin position="179"/>
        <end position="226"/>
    </location>
</feature>
<comment type="caution">
    <text evidence="2">The sequence shown here is derived from an EMBL/GenBank/DDBJ whole genome shotgun (WGS) entry which is preliminary data.</text>
</comment>
<accession>A0A1R1PNJ9</accession>
<evidence type="ECO:0000313" key="3">
    <source>
        <dbReference type="Proteomes" id="UP000188320"/>
    </source>
</evidence>
<gene>
    <name evidence="2" type="ORF">AX774_g3970</name>
</gene>
<evidence type="ECO:0000313" key="2">
    <source>
        <dbReference type="EMBL" id="OMH82546.1"/>
    </source>
</evidence>
<dbReference type="GO" id="GO:0097720">
    <property type="term" value="P:calcineurin-mediated signaling"/>
    <property type="evidence" value="ECO:0007669"/>
    <property type="project" value="InterPro"/>
</dbReference>
<dbReference type="OrthoDB" id="5593063at2759"/>
<feature type="region of interest" description="Disordered" evidence="1">
    <location>
        <begin position="301"/>
        <end position="347"/>
    </location>
</feature>